<feature type="compositionally biased region" description="Basic and acidic residues" evidence="2">
    <location>
        <begin position="198"/>
        <end position="211"/>
    </location>
</feature>
<dbReference type="Proteomes" id="UP000784880">
    <property type="component" value="Unassembled WGS sequence"/>
</dbReference>
<proteinExistence type="predicted"/>
<dbReference type="SMART" id="SM00646">
    <property type="entry name" value="Ami_3"/>
    <property type="match status" value="1"/>
</dbReference>
<keyword evidence="1 4" id="KW-0378">Hydrolase</keyword>
<feature type="region of interest" description="Disordered" evidence="2">
    <location>
        <begin position="183"/>
        <end position="211"/>
    </location>
</feature>
<dbReference type="PANTHER" id="PTHR30404">
    <property type="entry name" value="N-ACETYLMURAMOYL-L-ALANINE AMIDASE"/>
    <property type="match status" value="1"/>
</dbReference>
<comment type="caution">
    <text evidence="4">The sequence shown here is derived from an EMBL/GenBank/DDBJ whole genome shotgun (WGS) entry which is preliminary data.</text>
</comment>
<evidence type="ECO:0000313" key="5">
    <source>
        <dbReference type="Proteomes" id="UP000784880"/>
    </source>
</evidence>
<dbReference type="PROSITE" id="PS51724">
    <property type="entry name" value="SPOR"/>
    <property type="match status" value="1"/>
</dbReference>
<dbReference type="Pfam" id="PF01520">
    <property type="entry name" value="Amidase_3"/>
    <property type="match status" value="1"/>
</dbReference>
<feature type="domain" description="SPOR" evidence="3">
    <location>
        <begin position="212"/>
        <end position="293"/>
    </location>
</feature>
<name>A0ABS6JHZ1_9BACI</name>
<dbReference type="Pfam" id="PF01832">
    <property type="entry name" value="Glucosaminidase"/>
    <property type="match status" value="1"/>
</dbReference>
<reference evidence="4 5" key="1">
    <citation type="submission" date="2021-06" db="EMBL/GenBank/DDBJ databases">
        <title>Bacillus sp. RD4P76, an endophyte from a halophyte.</title>
        <authorList>
            <person name="Sun J.-Q."/>
        </authorList>
    </citation>
    <scope>NUCLEOTIDE SEQUENCE [LARGE SCALE GENOMIC DNA]</scope>
    <source>
        <strain evidence="4 5">CGMCC 1.15917</strain>
    </source>
</reference>
<dbReference type="InterPro" id="IPR007730">
    <property type="entry name" value="SPOR-like_dom"/>
</dbReference>
<dbReference type="Pfam" id="PF05036">
    <property type="entry name" value="SPOR"/>
    <property type="match status" value="2"/>
</dbReference>
<dbReference type="EMBL" id="JAHQCS010000131">
    <property type="protein sequence ID" value="MBU9713299.1"/>
    <property type="molecule type" value="Genomic_DNA"/>
</dbReference>
<keyword evidence="5" id="KW-1185">Reference proteome</keyword>
<dbReference type="PANTHER" id="PTHR30404:SF0">
    <property type="entry name" value="N-ACETYLMURAMOYL-L-ALANINE AMIDASE AMIC"/>
    <property type="match status" value="1"/>
</dbReference>
<dbReference type="GO" id="GO:0008745">
    <property type="term" value="F:N-acetylmuramoyl-L-alanine amidase activity"/>
    <property type="evidence" value="ECO:0007669"/>
    <property type="project" value="UniProtKB-EC"/>
</dbReference>
<organism evidence="4 5">
    <name type="scientific">Evansella tamaricis</name>
    <dbReference type="NCBI Taxonomy" id="2069301"/>
    <lineage>
        <taxon>Bacteria</taxon>
        <taxon>Bacillati</taxon>
        <taxon>Bacillota</taxon>
        <taxon>Bacilli</taxon>
        <taxon>Bacillales</taxon>
        <taxon>Bacillaceae</taxon>
        <taxon>Evansella</taxon>
    </lineage>
</organism>
<gene>
    <name evidence="4" type="ORF">KS419_16325</name>
</gene>
<evidence type="ECO:0000256" key="1">
    <source>
        <dbReference type="ARBA" id="ARBA00022801"/>
    </source>
</evidence>
<dbReference type="CDD" id="cd02696">
    <property type="entry name" value="MurNAc-LAA"/>
    <property type="match status" value="1"/>
</dbReference>
<evidence type="ECO:0000259" key="3">
    <source>
        <dbReference type="PROSITE" id="PS51724"/>
    </source>
</evidence>
<sequence length="464" mass="52517">MFKLYLDPGHGGNDSGAVGNGLKEKDVVLEISLRIRDILMDQYDDVEVKMSRTKDATISLSDRTKDANKWNADYFLSVHANAANGSANGYEDYIYKGLSEDSDTAMYRNILHKEIMKVNNLRSRGKKKANFHVLRESSMSAILTENGFIDHEGDAKKLRDPEWLQKVAQGHVNGLERAFNLTRKNKEKNQEEESAEEYTEKEKSNQKRTGQKLEKGLYKVIAGSFKKKSNAKKRANQLQNDGYDTYVVKVNLNNEREPFHRVQIGAFKKKDNAVRLRDKVRKYGIKDAFITREDDSQPKMEPEEERINGNTVLSGEQMDKFSKSVNSSAPKLGELYVEISMKYGIRGDVAFAQALLETGNFRFGGRVDKSQNNFGGLGATKDGVSGASFNTPRDGVIAHIQHLYAYASKKPIPDGEKLINPRFDLIERGSARKWVELNGKWAVPGDDYGQKIIKIYENMQDFTE</sequence>
<dbReference type="EC" id="3.5.1.28" evidence="4"/>
<accession>A0ABS6JHZ1</accession>
<dbReference type="InterPro" id="IPR002901">
    <property type="entry name" value="MGlyc_endo_b_GlcNAc-like_dom"/>
</dbReference>
<dbReference type="RefSeq" id="WP_217067457.1">
    <property type="nucleotide sequence ID" value="NZ_JAHQCS010000131.1"/>
</dbReference>
<dbReference type="InterPro" id="IPR050695">
    <property type="entry name" value="N-acetylmuramoyl_amidase_3"/>
</dbReference>
<dbReference type="InterPro" id="IPR002508">
    <property type="entry name" value="MurNAc-LAA_cat"/>
</dbReference>
<protein>
    <submittedName>
        <fullName evidence="4">N-acetylmuramoyl-L-alanine amidase</fullName>
        <ecNumber evidence="4">3.5.1.28</ecNumber>
    </submittedName>
</protein>
<evidence type="ECO:0000313" key="4">
    <source>
        <dbReference type="EMBL" id="MBU9713299.1"/>
    </source>
</evidence>
<evidence type="ECO:0000256" key="2">
    <source>
        <dbReference type="SAM" id="MobiDB-lite"/>
    </source>
</evidence>